<evidence type="ECO:0000313" key="1">
    <source>
        <dbReference type="EMBL" id="ENV00360.1"/>
    </source>
</evidence>
<dbReference type="RefSeq" id="WP_004780841.1">
    <property type="nucleotide sequence ID" value="NZ_KB849398.1"/>
</dbReference>
<organism evidence="1 2">
    <name type="scientific">Acinetobacter variabilis</name>
    <dbReference type="NCBI Taxonomy" id="70346"/>
    <lineage>
        <taxon>Bacteria</taxon>
        <taxon>Pseudomonadati</taxon>
        <taxon>Pseudomonadota</taxon>
        <taxon>Gammaproteobacteria</taxon>
        <taxon>Moraxellales</taxon>
        <taxon>Moraxellaceae</taxon>
        <taxon>Acinetobacter</taxon>
    </lineage>
</organism>
<comment type="caution">
    <text evidence="1">The sequence shown here is derived from an EMBL/GenBank/DDBJ whole genome shotgun (WGS) entry which is preliminary data.</text>
</comment>
<dbReference type="PATRIC" id="fig|1217710.3.peg.560"/>
<proteinExistence type="predicted"/>
<name>N8WZM1_9GAMM</name>
<evidence type="ECO:0008006" key="3">
    <source>
        <dbReference type="Google" id="ProtNLM"/>
    </source>
</evidence>
<sequence>MKIQDIVNQFLSEERSVAVLLDESQVEALALAAVSFYCGYSDLDSCPNTSLRDITKDAVLTIAEWAVIKPLFLLYIERETALQTEATGMQGVNGYGRNSSEVNAEIAALEREFPQKASSSAAFTIGGDEAANPDSAHQYFPYGFNYPIY</sequence>
<dbReference type="eggNOG" id="ENOG5033BUQ">
    <property type="taxonomic scope" value="Bacteria"/>
</dbReference>
<reference evidence="1 2" key="1">
    <citation type="submission" date="2013-02" db="EMBL/GenBank/DDBJ databases">
        <title>The Genome Sequence of Acinetobacter sp. NIPH 899.</title>
        <authorList>
            <consortium name="The Broad Institute Genome Sequencing Platform"/>
            <consortium name="The Broad Institute Genome Sequencing Center for Infectious Disease"/>
            <person name="Cerqueira G."/>
            <person name="Feldgarden M."/>
            <person name="Courvalin P."/>
            <person name="Perichon B."/>
            <person name="Grillot-Courvalin C."/>
            <person name="Clermont D."/>
            <person name="Rocha E."/>
            <person name="Yoon E.-J."/>
            <person name="Nemec A."/>
            <person name="Walker B."/>
            <person name="Young S.K."/>
            <person name="Zeng Q."/>
            <person name="Gargeya S."/>
            <person name="Fitzgerald M."/>
            <person name="Haas B."/>
            <person name="Abouelleil A."/>
            <person name="Alvarado L."/>
            <person name="Arachchi H.M."/>
            <person name="Berlin A.M."/>
            <person name="Chapman S.B."/>
            <person name="Dewar J."/>
            <person name="Goldberg J."/>
            <person name="Griggs A."/>
            <person name="Gujja S."/>
            <person name="Hansen M."/>
            <person name="Howarth C."/>
            <person name="Imamovic A."/>
            <person name="Larimer J."/>
            <person name="McCowan C."/>
            <person name="Murphy C."/>
            <person name="Neiman D."/>
            <person name="Pearson M."/>
            <person name="Priest M."/>
            <person name="Roberts A."/>
            <person name="Saif S."/>
            <person name="Shea T."/>
            <person name="Sisk P."/>
            <person name="Sykes S."/>
            <person name="Wortman J."/>
            <person name="Nusbaum C."/>
            <person name="Birren B."/>
        </authorList>
    </citation>
    <scope>NUCLEOTIDE SEQUENCE [LARGE SCALE GENOMIC DNA]</scope>
    <source>
        <strain evidence="1 2">NIPH 899</strain>
    </source>
</reference>
<dbReference type="EMBL" id="APPE01000031">
    <property type="protein sequence ID" value="ENV00360.1"/>
    <property type="molecule type" value="Genomic_DNA"/>
</dbReference>
<dbReference type="AlphaFoldDB" id="N8WZM1"/>
<keyword evidence="2" id="KW-1185">Reference proteome</keyword>
<dbReference type="HOGENOM" id="CLU_1745733_0_0_6"/>
<accession>N8WZM1</accession>
<gene>
    <name evidence="1" type="ORF">F969_00591</name>
</gene>
<protein>
    <recommendedName>
        <fullName evidence="3">Phage gp6-like head-tail connector protein</fullName>
    </recommendedName>
</protein>
<evidence type="ECO:0000313" key="2">
    <source>
        <dbReference type="Proteomes" id="UP000013070"/>
    </source>
</evidence>
<dbReference type="Proteomes" id="UP000013070">
    <property type="component" value="Unassembled WGS sequence"/>
</dbReference>